<comment type="similarity">
    <text evidence="1 2">Belongs to the small heat shock protein (HSP20) family.</text>
</comment>
<dbReference type="InterPro" id="IPR031107">
    <property type="entry name" value="Small_HSP"/>
</dbReference>
<dbReference type="PROSITE" id="PS01031">
    <property type="entry name" value="SHSP"/>
    <property type="match status" value="1"/>
</dbReference>
<comment type="caution">
    <text evidence="4">The sequence shown here is derived from an EMBL/GenBank/DDBJ whole genome shotgun (WGS) entry which is preliminary data.</text>
</comment>
<gene>
    <name evidence="4" type="ORF">AD928_06360</name>
</gene>
<dbReference type="InterPro" id="IPR008978">
    <property type="entry name" value="HSP20-like_chaperone"/>
</dbReference>
<sequence length="160" mass="17062">MTIYTTNGRAPVVRVPVGNVRVADPLTALERQMSRLFEDYKVPESGAPAHRLGATDITENAAGYVVATEVPGCAESDIKLSTANGVLSIRGEKKKPEVEGPVKQHLAGRQFAAFEEAFTLPDDVDVEKISASLKNGVLSVTLPKKAESKPAERHIAINAG</sequence>
<feature type="domain" description="SHSP" evidence="3">
    <location>
        <begin position="46"/>
        <end position="160"/>
    </location>
</feature>
<evidence type="ECO:0000259" key="3">
    <source>
        <dbReference type="PROSITE" id="PS01031"/>
    </source>
</evidence>
<evidence type="ECO:0000313" key="5">
    <source>
        <dbReference type="Proteomes" id="UP000075473"/>
    </source>
</evidence>
<dbReference type="EMBL" id="LHZA01000137">
    <property type="protein sequence ID" value="KXU95059.1"/>
    <property type="molecule type" value="Genomic_DNA"/>
</dbReference>
<proteinExistence type="inferred from homology"/>
<dbReference type="AlphaFoldDB" id="A0A149QCL5"/>
<dbReference type="Pfam" id="PF00011">
    <property type="entry name" value="HSP20"/>
    <property type="match status" value="1"/>
</dbReference>
<dbReference type="InterPro" id="IPR002068">
    <property type="entry name" value="A-crystallin/Hsp20_dom"/>
</dbReference>
<dbReference type="SUPFAM" id="SSF49764">
    <property type="entry name" value="HSP20-like chaperones"/>
    <property type="match status" value="1"/>
</dbReference>
<accession>A0A149QCL5</accession>
<protein>
    <submittedName>
        <fullName evidence="4">Heat-shock protein Hsp20</fullName>
    </submittedName>
</protein>
<dbReference type="RefSeq" id="WP_062249169.1">
    <property type="nucleotide sequence ID" value="NZ_JAMYZS010000008.1"/>
</dbReference>
<dbReference type="CDD" id="cd06464">
    <property type="entry name" value="ACD_sHsps-like"/>
    <property type="match status" value="1"/>
</dbReference>
<dbReference type="Proteomes" id="UP000075473">
    <property type="component" value="Unassembled WGS sequence"/>
</dbReference>
<evidence type="ECO:0000256" key="2">
    <source>
        <dbReference type="RuleBase" id="RU003616"/>
    </source>
</evidence>
<evidence type="ECO:0000313" key="4">
    <source>
        <dbReference type="EMBL" id="KXU95059.1"/>
    </source>
</evidence>
<name>A0A149QCL5_9PROT</name>
<dbReference type="PANTHER" id="PTHR11527">
    <property type="entry name" value="HEAT-SHOCK PROTEIN 20 FAMILY MEMBER"/>
    <property type="match status" value="1"/>
</dbReference>
<dbReference type="Gene3D" id="2.60.40.790">
    <property type="match status" value="1"/>
</dbReference>
<dbReference type="PATRIC" id="fig|178900.5.peg.80"/>
<organism evidence="4 5">
    <name type="scientific">Acetobacter cerevisiae</name>
    <dbReference type="NCBI Taxonomy" id="178900"/>
    <lineage>
        <taxon>Bacteria</taxon>
        <taxon>Pseudomonadati</taxon>
        <taxon>Pseudomonadota</taxon>
        <taxon>Alphaproteobacteria</taxon>
        <taxon>Acetobacterales</taxon>
        <taxon>Acetobacteraceae</taxon>
        <taxon>Acetobacter</taxon>
    </lineage>
</organism>
<reference evidence="4 5" key="1">
    <citation type="submission" date="2015-06" db="EMBL/GenBank/DDBJ databases">
        <title>Improved classification and identification of acetic acid bacteria using matrix-assisted laser desorption/ionization time-of-flight mass spectrometry; Gluconobacter nephelii and Gluconobacter uchimurae are later heterotypic synonyms of Gluconobacter japonicus and Gluconobacter oxydans, respectively.</title>
        <authorList>
            <person name="Li L."/>
            <person name="Cleenwerck I."/>
            <person name="De Vuyst L."/>
            <person name="Vandamme P."/>
        </authorList>
    </citation>
    <scope>NUCLEOTIDE SEQUENCE [LARGE SCALE GENOMIC DNA]</scope>
    <source>
        <strain evidence="4 5">LMG 1625</strain>
    </source>
</reference>
<evidence type="ECO:0000256" key="1">
    <source>
        <dbReference type="PROSITE-ProRule" id="PRU00285"/>
    </source>
</evidence>